<accession>A0A2K3QL43</accession>
<comment type="subcellular location">
    <subcellularLocation>
        <location evidence="1">Membrane</location>
        <topology evidence="1">Multi-pass membrane protein</topology>
    </subcellularLocation>
</comment>
<proteinExistence type="predicted"/>
<evidence type="ECO:0000256" key="3">
    <source>
        <dbReference type="ARBA" id="ARBA00022989"/>
    </source>
</evidence>
<gene>
    <name evidence="6" type="ORF">TCAP_01841</name>
</gene>
<sequence>MAICRRRTVPHNLLQPFLCTALFTVQLGLSLSDLPSARLMQDIACKRFYGIDRDGLLPEEQCRGEGVQRALNSLSMGISIAMTVGEATAYAKSGVTGALVAFPLGILADRIGRVPVLGLSILSMLFSQGYAMYVCWKWRTMPAEAIWAMGAPLLIGGGRSVAEAMVFTVIADVVPDSKR</sequence>
<keyword evidence="7" id="KW-1185">Reference proteome</keyword>
<evidence type="ECO:0008006" key="8">
    <source>
        <dbReference type="Google" id="ProtNLM"/>
    </source>
</evidence>
<dbReference type="AlphaFoldDB" id="A0A2K3QL43"/>
<name>A0A2K3QL43_9HYPO</name>
<evidence type="ECO:0000256" key="1">
    <source>
        <dbReference type="ARBA" id="ARBA00004141"/>
    </source>
</evidence>
<keyword evidence="5" id="KW-0732">Signal</keyword>
<organism evidence="6 7">
    <name type="scientific">Tolypocladium capitatum</name>
    <dbReference type="NCBI Taxonomy" id="45235"/>
    <lineage>
        <taxon>Eukaryota</taxon>
        <taxon>Fungi</taxon>
        <taxon>Dikarya</taxon>
        <taxon>Ascomycota</taxon>
        <taxon>Pezizomycotina</taxon>
        <taxon>Sordariomycetes</taxon>
        <taxon>Hypocreomycetidae</taxon>
        <taxon>Hypocreales</taxon>
        <taxon>Ophiocordycipitaceae</taxon>
        <taxon>Tolypocladium</taxon>
    </lineage>
</organism>
<evidence type="ECO:0000313" key="6">
    <source>
        <dbReference type="EMBL" id="PNY28255.1"/>
    </source>
</evidence>
<evidence type="ECO:0000256" key="2">
    <source>
        <dbReference type="ARBA" id="ARBA00022692"/>
    </source>
</evidence>
<keyword evidence="2" id="KW-0812">Transmembrane</keyword>
<feature type="chain" id="PRO_5014383600" description="Major facilitator superfamily (MFS) profile domain-containing protein" evidence="5">
    <location>
        <begin position="31"/>
        <end position="179"/>
    </location>
</feature>
<dbReference type="PANTHER" id="PTHR23507:SF1">
    <property type="entry name" value="FI18259P1-RELATED"/>
    <property type="match status" value="1"/>
</dbReference>
<dbReference type="GO" id="GO:0022857">
    <property type="term" value="F:transmembrane transporter activity"/>
    <property type="evidence" value="ECO:0007669"/>
    <property type="project" value="TreeGrafter"/>
</dbReference>
<evidence type="ECO:0000256" key="5">
    <source>
        <dbReference type="SAM" id="SignalP"/>
    </source>
</evidence>
<dbReference type="PANTHER" id="PTHR23507">
    <property type="entry name" value="ZGC:174356"/>
    <property type="match status" value="1"/>
</dbReference>
<dbReference type="GO" id="GO:0016020">
    <property type="term" value="C:membrane"/>
    <property type="evidence" value="ECO:0007669"/>
    <property type="project" value="UniProtKB-SubCell"/>
</dbReference>
<comment type="caution">
    <text evidence="6">The sequence shown here is derived from an EMBL/GenBank/DDBJ whole genome shotgun (WGS) entry which is preliminary data.</text>
</comment>
<keyword evidence="4" id="KW-0472">Membrane</keyword>
<protein>
    <recommendedName>
        <fullName evidence="8">Major facilitator superfamily (MFS) profile domain-containing protein</fullName>
    </recommendedName>
</protein>
<dbReference type="InterPro" id="IPR036259">
    <property type="entry name" value="MFS_trans_sf"/>
</dbReference>
<feature type="signal peptide" evidence="5">
    <location>
        <begin position="1"/>
        <end position="30"/>
    </location>
</feature>
<keyword evidence="3" id="KW-1133">Transmembrane helix</keyword>
<evidence type="ECO:0000313" key="7">
    <source>
        <dbReference type="Proteomes" id="UP000236621"/>
    </source>
</evidence>
<dbReference type="OrthoDB" id="194139at2759"/>
<dbReference type="EMBL" id="NRSZ01000284">
    <property type="protein sequence ID" value="PNY28255.1"/>
    <property type="molecule type" value="Genomic_DNA"/>
</dbReference>
<evidence type="ECO:0000256" key="4">
    <source>
        <dbReference type="ARBA" id="ARBA00023136"/>
    </source>
</evidence>
<reference evidence="6 7" key="1">
    <citation type="submission" date="2017-08" db="EMBL/GenBank/DDBJ databases">
        <title>Harnessing the power of phylogenomics to disentangle the directionality and signatures of interkingdom host jumping in the parasitic fungal genus Tolypocladium.</title>
        <authorList>
            <person name="Quandt C.A."/>
            <person name="Patterson W."/>
            <person name="Spatafora J.W."/>
        </authorList>
    </citation>
    <scope>NUCLEOTIDE SEQUENCE [LARGE SCALE GENOMIC DNA]</scope>
    <source>
        <strain evidence="6 7">CBS 113982</strain>
    </source>
</reference>
<dbReference type="SUPFAM" id="SSF103473">
    <property type="entry name" value="MFS general substrate transporter"/>
    <property type="match status" value="1"/>
</dbReference>
<dbReference type="Proteomes" id="UP000236621">
    <property type="component" value="Unassembled WGS sequence"/>
</dbReference>